<dbReference type="PANTHER" id="PTHR48042">
    <property type="entry name" value="ABC TRANSPORTER G FAMILY MEMBER 11"/>
    <property type="match status" value="1"/>
</dbReference>
<evidence type="ECO:0000256" key="2">
    <source>
        <dbReference type="ARBA" id="ARBA00005814"/>
    </source>
</evidence>
<evidence type="ECO:0000256" key="9">
    <source>
        <dbReference type="SAM" id="MobiDB-lite"/>
    </source>
</evidence>
<comment type="similarity">
    <text evidence="2">Belongs to the ABC transporter superfamily. ABCG family. Eye pigment precursor importer (TC 3.A.1.204) subfamily.</text>
</comment>
<dbReference type="InterPro" id="IPR043926">
    <property type="entry name" value="ABCG_dom"/>
</dbReference>
<keyword evidence="6" id="KW-0067">ATP-binding</keyword>
<keyword evidence="4 10" id="KW-0812">Transmembrane</keyword>
<evidence type="ECO:0000256" key="3">
    <source>
        <dbReference type="ARBA" id="ARBA00022448"/>
    </source>
</evidence>
<name>A0A2C5ZI83_9HYPO</name>
<accession>A0A2C5ZI83</accession>
<evidence type="ECO:0000256" key="8">
    <source>
        <dbReference type="ARBA" id="ARBA00023136"/>
    </source>
</evidence>
<dbReference type="InterPro" id="IPR003593">
    <property type="entry name" value="AAA+_ATPase"/>
</dbReference>
<keyword evidence="7 10" id="KW-1133">Transmembrane helix</keyword>
<dbReference type="PROSITE" id="PS50893">
    <property type="entry name" value="ABC_TRANSPORTER_2"/>
    <property type="match status" value="1"/>
</dbReference>
<keyword evidence="8 10" id="KW-0472">Membrane</keyword>
<keyword evidence="13" id="KW-1185">Reference proteome</keyword>
<evidence type="ECO:0000256" key="5">
    <source>
        <dbReference type="ARBA" id="ARBA00022741"/>
    </source>
</evidence>
<dbReference type="GO" id="GO:0140359">
    <property type="term" value="F:ABC-type transporter activity"/>
    <property type="evidence" value="ECO:0007669"/>
    <property type="project" value="InterPro"/>
</dbReference>
<comment type="caution">
    <text evidence="12">The sequence shown here is derived from an EMBL/GenBank/DDBJ whole genome shotgun (WGS) entry which is preliminary data.</text>
</comment>
<evidence type="ECO:0000256" key="1">
    <source>
        <dbReference type="ARBA" id="ARBA00004141"/>
    </source>
</evidence>
<dbReference type="SMART" id="SM00382">
    <property type="entry name" value="AAA"/>
    <property type="match status" value="1"/>
</dbReference>
<dbReference type="CDD" id="cd03213">
    <property type="entry name" value="ABCG_EPDR"/>
    <property type="match status" value="1"/>
</dbReference>
<feature type="transmembrane region" description="Helical" evidence="10">
    <location>
        <begin position="588"/>
        <end position="607"/>
    </location>
</feature>
<feature type="transmembrane region" description="Helical" evidence="10">
    <location>
        <begin position="367"/>
        <end position="391"/>
    </location>
</feature>
<proteinExistence type="inferred from homology"/>
<dbReference type="InterPro" id="IPR003439">
    <property type="entry name" value="ABC_transporter-like_ATP-bd"/>
</dbReference>
<dbReference type="InterPro" id="IPR027417">
    <property type="entry name" value="P-loop_NTPase"/>
</dbReference>
<reference evidence="12 13" key="1">
    <citation type="submission" date="2017-06" db="EMBL/GenBank/DDBJ databases">
        <title>Ant-infecting Ophiocordyceps genomes reveal a high diversity of potential behavioral manipulation genes and a possible major role for enterotoxins.</title>
        <authorList>
            <person name="De Bekker C."/>
            <person name="Evans H.C."/>
            <person name="Brachmann A."/>
            <person name="Hughes D.P."/>
        </authorList>
    </citation>
    <scope>NUCLEOTIDE SEQUENCE [LARGE SCALE GENOMIC DNA]</scope>
    <source>
        <strain evidence="12 13">Map16</strain>
    </source>
</reference>
<dbReference type="Gene3D" id="3.40.50.300">
    <property type="entry name" value="P-loop containing nucleotide triphosphate hydrolases"/>
    <property type="match status" value="1"/>
</dbReference>
<protein>
    <recommendedName>
        <fullName evidence="11">ABC transporter domain-containing protein</fullName>
    </recommendedName>
</protein>
<evidence type="ECO:0000256" key="6">
    <source>
        <dbReference type="ARBA" id="ARBA00022840"/>
    </source>
</evidence>
<dbReference type="OrthoDB" id="66620at2759"/>
<evidence type="ECO:0000256" key="10">
    <source>
        <dbReference type="SAM" id="Phobius"/>
    </source>
</evidence>
<feature type="region of interest" description="Disordered" evidence="9">
    <location>
        <begin position="1"/>
        <end position="23"/>
    </location>
</feature>
<dbReference type="EMBL" id="NJES01000036">
    <property type="protein sequence ID" value="PHH79716.1"/>
    <property type="molecule type" value="Genomic_DNA"/>
</dbReference>
<feature type="transmembrane region" description="Helical" evidence="10">
    <location>
        <begin position="403"/>
        <end position="424"/>
    </location>
</feature>
<dbReference type="STRING" id="2004952.A0A2C5ZI83"/>
<dbReference type="GO" id="GO:0016020">
    <property type="term" value="C:membrane"/>
    <property type="evidence" value="ECO:0007669"/>
    <property type="project" value="UniProtKB-SubCell"/>
</dbReference>
<evidence type="ECO:0000259" key="11">
    <source>
        <dbReference type="PROSITE" id="PS50893"/>
    </source>
</evidence>
<evidence type="ECO:0000313" key="13">
    <source>
        <dbReference type="Proteomes" id="UP000226431"/>
    </source>
</evidence>
<keyword evidence="5" id="KW-0547">Nucleotide-binding</keyword>
<gene>
    <name evidence="12" type="ORF">CDD80_3959</name>
</gene>
<feature type="transmembrane region" description="Helical" evidence="10">
    <location>
        <begin position="445"/>
        <end position="471"/>
    </location>
</feature>
<dbReference type="Proteomes" id="UP000226431">
    <property type="component" value="Unassembled WGS sequence"/>
</dbReference>
<dbReference type="GO" id="GO:0005524">
    <property type="term" value="F:ATP binding"/>
    <property type="evidence" value="ECO:0007669"/>
    <property type="project" value="UniProtKB-KW"/>
</dbReference>
<comment type="subcellular location">
    <subcellularLocation>
        <location evidence="1">Membrane</location>
        <topology evidence="1">Multi-pass membrane protein</topology>
    </subcellularLocation>
</comment>
<dbReference type="Pfam" id="PF19055">
    <property type="entry name" value="ABC2_membrane_7"/>
    <property type="match status" value="1"/>
</dbReference>
<dbReference type="SUPFAM" id="SSF52540">
    <property type="entry name" value="P-loop containing nucleoside triphosphate hydrolases"/>
    <property type="match status" value="1"/>
</dbReference>
<dbReference type="Pfam" id="PF00005">
    <property type="entry name" value="ABC_tran"/>
    <property type="match status" value="1"/>
</dbReference>
<dbReference type="InterPro" id="IPR013525">
    <property type="entry name" value="ABC2_TM"/>
</dbReference>
<dbReference type="AlphaFoldDB" id="A0A2C5ZI83"/>
<keyword evidence="3" id="KW-0813">Transport</keyword>
<evidence type="ECO:0000256" key="7">
    <source>
        <dbReference type="ARBA" id="ARBA00022989"/>
    </source>
</evidence>
<dbReference type="PROSITE" id="PS00211">
    <property type="entry name" value="ABC_TRANSPORTER_1"/>
    <property type="match status" value="1"/>
</dbReference>
<dbReference type="InterPro" id="IPR017871">
    <property type="entry name" value="ABC_transporter-like_CS"/>
</dbReference>
<evidence type="ECO:0000256" key="4">
    <source>
        <dbReference type="ARBA" id="ARBA00022692"/>
    </source>
</evidence>
<dbReference type="PANTHER" id="PTHR48042:SF11">
    <property type="entry name" value="ABC TRANSPORTER G FAMILY MEMBER 11"/>
    <property type="match status" value="1"/>
</dbReference>
<dbReference type="Pfam" id="PF01061">
    <property type="entry name" value="ABC2_membrane"/>
    <property type="match status" value="1"/>
</dbReference>
<dbReference type="InterPro" id="IPR052215">
    <property type="entry name" value="Plant_ABCG"/>
</dbReference>
<feature type="domain" description="ABC transporter" evidence="11">
    <location>
        <begin position="37"/>
        <end position="277"/>
    </location>
</feature>
<organism evidence="12 13">
    <name type="scientific">Ophiocordyceps camponoti-rufipedis</name>
    <dbReference type="NCBI Taxonomy" id="2004952"/>
    <lineage>
        <taxon>Eukaryota</taxon>
        <taxon>Fungi</taxon>
        <taxon>Dikarya</taxon>
        <taxon>Ascomycota</taxon>
        <taxon>Pezizomycotina</taxon>
        <taxon>Sordariomycetes</taxon>
        <taxon>Hypocreomycetidae</taxon>
        <taxon>Hypocreales</taxon>
        <taxon>Ophiocordycipitaceae</taxon>
        <taxon>Ophiocordyceps</taxon>
    </lineage>
</organism>
<dbReference type="GO" id="GO:0016887">
    <property type="term" value="F:ATP hydrolysis activity"/>
    <property type="evidence" value="ECO:0007669"/>
    <property type="project" value="InterPro"/>
</dbReference>
<sequence>MSSSSSAGDTDKDSEQGPIQDSTLYNSTVDNFSWSGVSVQVKDKKTKELRTIVDNAAGIVQAGDVCALMGPSGCGKTTLLNVLAGRPCQAAKTTSTVLVNGLQVSASEFRSLSTFVEQDDVLIGSLTVRETIDFSARLSGTCSSRDRRRRIDALLSAMGLTDQADTLIGTPLRRGISGGQKRRVSVASQLITGPVVIFLDEPTTGLDSLASFEVISHLRAVARQNKLVIILSIHQPSAVTFRLFDQLMLLSAGKTHYFGPLDSLHRYYTEVGARIPEYVNPADHLLETLNIDFSTDKAAASKHLDQLQQAWEASQLADEVTTSIDAARRSPSQAPNNPPGSHKTRPNRLGAIFILCHRGFIKSYRDLMAYGVRLIMFSSLALILGTIWIRLDPNQASVQPRLMLLFLQAAFTSFVAVCYVPAYLEDRHLFRKEYYNALCGATEMLLSNFLVGLPFLLLICLSFCLIVYWLANFQPTASAMFMYMTWIYLDMLTAESAVVLFASLVPSFVAALAAFCTLNALWMSICVFTIPSSTLNGFYKYVFRSWDYINYVFQGLVINEFKDRDYSGVSGQSVLDRFEFRANDTPRIVGYLLALTAAFRLGAWLVLRFS</sequence>
<evidence type="ECO:0000313" key="12">
    <source>
        <dbReference type="EMBL" id="PHH79716.1"/>
    </source>
</evidence>